<evidence type="ECO:0000313" key="2">
    <source>
        <dbReference type="EMBL" id="KAF5732450.1"/>
    </source>
</evidence>
<dbReference type="GO" id="GO:0032259">
    <property type="term" value="P:methylation"/>
    <property type="evidence" value="ECO:0007669"/>
    <property type="project" value="UniProtKB-KW"/>
</dbReference>
<feature type="compositionally biased region" description="Polar residues" evidence="1">
    <location>
        <begin position="1"/>
        <end position="19"/>
    </location>
</feature>
<dbReference type="EMBL" id="JAAARO010000018">
    <property type="protein sequence ID" value="KAF5732450.1"/>
    <property type="molecule type" value="Genomic_DNA"/>
</dbReference>
<dbReference type="Gene3D" id="2.170.270.10">
    <property type="entry name" value="SET domain"/>
    <property type="match status" value="1"/>
</dbReference>
<evidence type="ECO:0000313" key="3">
    <source>
        <dbReference type="Proteomes" id="UP000593562"/>
    </source>
</evidence>
<dbReference type="PANTHER" id="PTHR48458">
    <property type="entry name" value="SET DOMAIN-CONTAINING PROTEIN"/>
    <property type="match status" value="1"/>
</dbReference>
<dbReference type="GO" id="GO:0008168">
    <property type="term" value="F:methyltransferase activity"/>
    <property type="evidence" value="ECO:0007669"/>
    <property type="project" value="UniProtKB-KW"/>
</dbReference>
<name>A0A7J7CED6_TRIWF</name>
<keyword evidence="2" id="KW-0808">Transferase</keyword>
<dbReference type="Proteomes" id="UP000593562">
    <property type="component" value="Unassembled WGS sequence"/>
</dbReference>
<comment type="caution">
    <text evidence="2">The sequence shown here is derived from an EMBL/GenBank/DDBJ whole genome shotgun (WGS) entry which is preliminary data.</text>
</comment>
<keyword evidence="2" id="KW-0489">Methyltransferase</keyword>
<evidence type="ECO:0000256" key="1">
    <source>
        <dbReference type="SAM" id="MobiDB-lite"/>
    </source>
</evidence>
<dbReference type="InterPro" id="IPR046341">
    <property type="entry name" value="SET_dom_sf"/>
</dbReference>
<accession>A0A7J7CED6</accession>
<sequence length="74" mass="8481">MDFFQIQRSPDSIPQPSQDNQRKRKQGVRLLLTKKRRKLLSFNPCEDSNRRLQQMASLATALTASGADFSNELT</sequence>
<reference evidence="2 3" key="1">
    <citation type="journal article" date="2020" name="Nat. Commun.">
        <title>Genome of Tripterygium wilfordii and identification of cytochrome P450 involved in triptolide biosynthesis.</title>
        <authorList>
            <person name="Tu L."/>
            <person name="Su P."/>
            <person name="Zhang Z."/>
            <person name="Gao L."/>
            <person name="Wang J."/>
            <person name="Hu T."/>
            <person name="Zhou J."/>
            <person name="Zhang Y."/>
            <person name="Zhao Y."/>
            <person name="Liu Y."/>
            <person name="Song Y."/>
            <person name="Tong Y."/>
            <person name="Lu Y."/>
            <person name="Yang J."/>
            <person name="Xu C."/>
            <person name="Jia M."/>
            <person name="Peters R.J."/>
            <person name="Huang L."/>
            <person name="Gao W."/>
        </authorList>
    </citation>
    <scope>NUCLEOTIDE SEQUENCE [LARGE SCALE GENOMIC DNA]</scope>
    <source>
        <strain evidence="3">cv. XIE 37</strain>
        <tissue evidence="2">Leaf</tissue>
    </source>
</reference>
<feature type="region of interest" description="Disordered" evidence="1">
    <location>
        <begin position="1"/>
        <end position="29"/>
    </location>
</feature>
<keyword evidence="3" id="KW-1185">Reference proteome</keyword>
<proteinExistence type="predicted"/>
<protein>
    <submittedName>
        <fullName evidence="2">Histone-lysine N-methyltransferase ATXR6-like isoform X2</fullName>
    </submittedName>
</protein>
<dbReference type="InParanoid" id="A0A7J7CED6"/>
<organism evidence="2 3">
    <name type="scientific">Tripterygium wilfordii</name>
    <name type="common">Thunder God vine</name>
    <dbReference type="NCBI Taxonomy" id="458696"/>
    <lineage>
        <taxon>Eukaryota</taxon>
        <taxon>Viridiplantae</taxon>
        <taxon>Streptophyta</taxon>
        <taxon>Embryophyta</taxon>
        <taxon>Tracheophyta</taxon>
        <taxon>Spermatophyta</taxon>
        <taxon>Magnoliopsida</taxon>
        <taxon>eudicotyledons</taxon>
        <taxon>Gunneridae</taxon>
        <taxon>Pentapetalae</taxon>
        <taxon>rosids</taxon>
        <taxon>fabids</taxon>
        <taxon>Celastrales</taxon>
        <taxon>Celastraceae</taxon>
        <taxon>Tripterygium</taxon>
    </lineage>
</organism>
<dbReference type="InterPro" id="IPR053114">
    <property type="entry name" value="ATXR5/ATXR6"/>
</dbReference>
<dbReference type="PANTHER" id="PTHR48458:SF1">
    <property type="entry name" value="SET DOMAIN-CONTAINING PROTEIN"/>
    <property type="match status" value="1"/>
</dbReference>
<gene>
    <name evidence="2" type="ORF">HS088_TW18G01145</name>
</gene>
<dbReference type="AlphaFoldDB" id="A0A7J7CED6"/>